<organism evidence="1">
    <name type="scientific">Arundo donax</name>
    <name type="common">Giant reed</name>
    <name type="synonym">Donax arundinaceus</name>
    <dbReference type="NCBI Taxonomy" id="35708"/>
    <lineage>
        <taxon>Eukaryota</taxon>
        <taxon>Viridiplantae</taxon>
        <taxon>Streptophyta</taxon>
        <taxon>Embryophyta</taxon>
        <taxon>Tracheophyta</taxon>
        <taxon>Spermatophyta</taxon>
        <taxon>Magnoliopsida</taxon>
        <taxon>Liliopsida</taxon>
        <taxon>Poales</taxon>
        <taxon>Poaceae</taxon>
        <taxon>PACMAD clade</taxon>
        <taxon>Arundinoideae</taxon>
        <taxon>Arundineae</taxon>
        <taxon>Arundo</taxon>
    </lineage>
</organism>
<evidence type="ECO:0000313" key="1">
    <source>
        <dbReference type="EMBL" id="JAD17691.1"/>
    </source>
</evidence>
<sequence length="74" mass="8563">MTCQIDKKKYTHENIVLKADQPMEFHGIGKANIRCKYSIVPILPTIILCQVKIKSYLLLIVTRFVKFRGSKVQI</sequence>
<protein>
    <submittedName>
        <fullName evidence="1">Uncharacterized protein</fullName>
    </submittedName>
</protein>
<dbReference type="AlphaFoldDB" id="A0A0A9R4Q9"/>
<proteinExistence type="predicted"/>
<accession>A0A0A9R4Q9</accession>
<reference evidence="1" key="1">
    <citation type="submission" date="2014-09" db="EMBL/GenBank/DDBJ databases">
        <authorList>
            <person name="Magalhaes I.L.F."/>
            <person name="Oliveira U."/>
            <person name="Santos F.R."/>
            <person name="Vidigal T.H.D.A."/>
            <person name="Brescovit A.D."/>
            <person name="Santos A.J."/>
        </authorList>
    </citation>
    <scope>NUCLEOTIDE SEQUENCE</scope>
    <source>
        <tissue evidence="1">Shoot tissue taken approximately 20 cm above the soil surface</tissue>
    </source>
</reference>
<dbReference type="EMBL" id="GBRH01280204">
    <property type="protein sequence ID" value="JAD17691.1"/>
    <property type="molecule type" value="Transcribed_RNA"/>
</dbReference>
<reference evidence="1" key="2">
    <citation type="journal article" date="2015" name="Data Brief">
        <title>Shoot transcriptome of the giant reed, Arundo donax.</title>
        <authorList>
            <person name="Barrero R.A."/>
            <person name="Guerrero F.D."/>
            <person name="Moolhuijzen P."/>
            <person name="Goolsby J.A."/>
            <person name="Tidwell J."/>
            <person name="Bellgard S.E."/>
            <person name="Bellgard M.I."/>
        </authorList>
    </citation>
    <scope>NUCLEOTIDE SEQUENCE</scope>
    <source>
        <tissue evidence="1">Shoot tissue taken approximately 20 cm above the soil surface</tissue>
    </source>
</reference>
<name>A0A0A9R4Q9_ARUDO</name>